<dbReference type="PANTHER" id="PTHR47424:SF6">
    <property type="entry name" value="PROLINE UTILIZATION TRANS-ACTIVATOR"/>
    <property type="match status" value="1"/>
</dbReference>
<evidence type="ECO:0000313" key="8">
    <source>
        <dbReference type="Proteomes" id="UP001194746"/>
    </source>
</evidence>
<keyword evidence="3" id="KW-0804">Transcription</keyword>
<evidence type="ECO:0000256" key="3">
    <source>
        <dbReference type="ARBA" id="ARBA00023163"/>
    </source>
</evidence>
<proteinExistence type="predicted"/>
<feature type="region of interest" description="Disordered" evidence="5">
    <location>
        <begin position="574"/>
        <end position="600"/>
    </location>
</feature>
<dbReference type="SUPFAM" id="SSF57701">
    <property type="entry name" value="Zn2/Cys6 DNA-binding domain"/>
    <property type="match status" value="1"/>
</dbReference>
<evidence type="ECO:0000256" key="4">
    <source>
        <dbReference type="ARBA" id="ARBA00023242"/>
    </source>
</evidence>
<dbReference type="SMART" id="SM00066">
    <property type="entry name" value="GAL4"/>
    <property type="match status" value="1"/>
</dbReference>
<dbReference type="PROSITE" id="PS50048">
    <property type="entry name" value="ZN2_CY6_FUNGAL_2"/>
    <property type="match status" value="1"/>
</dbReference>
<dbReference type="Gene3D" id="4.10.240.10">
    <property type="entry name" value="Zn(2)-C6 fungal-type DNA-binding domain"/>
    <property type="match status" value="1"/>
</dbReference>
<feature type="region of interest" description="Disordered" evidence="5">
    <location>
        <begin position="64"/>
        <end position="97"/>
    </location>
</feature>
<sequence length="664" mass="73179">MSATLPGEAARTAVACITCRERKIKCSGEQPCRFCMKRGLRCVVRETSKRKLYPVAYVEELERRAARGGQSPNQVQETVDSSRLPCQSNSSAPPSLAQAGLPIEVDSTMSSSLNFGSHIKAMSAASVPRCSEHTVAGSRPDSTYALNIPQPQRSRDPSQTPPIPSESEAQELLDTVVGSLGRLQHLFDPRALADCLATVDDPGADSAQASVLWRIEMLMVFAIGRLLAGTLKEDEAFPGERFFLEAMAQLPNVCEITAAGTLGIEIMGLIAFYLQCADRKEDAYIYAGIGLRIALLMGLHWEFGSSAGLIRSQRTHRNRNPLSVHDEAIRVSYPTDTPGFYSADALTTNIKVARTTGHILQKQAIYGSKEQTKDEFIMEVHKILSSLQEISVSMPKDLTLDFCTRLQISRHSATLHLMLYQAIILATRPVLLHLAREKIRSNHGDSFTSQHLHQLAKPCTDASRRSLAILQALRQDNILATFGFFDLDAIFSVAFVFVLCESIYPHPHGDSCLQSIEETLGLLQYLVSRGNRAASNRKLDIIQMCEHLGITIDQGPLSQHGEMRDPCDVHPDVPSNFDQVPERHDPASTRDPSEPDGTMADGIALAASLPADPLPWDRDTSLSEIFTGYDNSELYSLYCDGNLPLTGTVETDWDIFERQTLRPD</sequence>
<keyword evidence="2" id="KW-0238">DNA-binding</keyword>
<keyword evidence="8" id="KW-1185">Reference proteome</keyword>
<comment type="caution">
    <text evidence="7">The sequence shown here is derived from an EMBL/GenBank/DDBJ whole genome shotgun (WGS) entry which is preliminary data.</text>
</comment>
<reference evidence="7" key="1">
    <citation type="journal article" date="2019" name="Beilstein J. Org. Chem.">
        <title>Nanangenines: drimane sesquiterpenoids as the dominant metabolite cohort of a novel Australian fungus, Aspergillus nanangensis.</title>
        <authorList>
            <person name="Lacey H.J."/>
            <person name="Gilchrist C.L.M."/>
            <person name="Crombie A."/>
            <person name="Kalaitzis J.A."/>
            <person name="Vuong D."/>
            <person name="Rutledge P.J."/>
            <person name="Turner P."/>
            <person name="Pitt J.I."/>
            <person name="Lacey E."/>
            <person name="Chooi Y.H."/>
            <person name="Piggott A.M."/>
        </authorList>
    </citation>
    <scope>NUCLEOTIDE SEQUENCE</scope>
    <source>
        <strain evidence="7">MST-FP2251</strain>
    </source>
</reference>
<dbReference type="GO" id="GO:0009893">
    <property type="term" value="P:positive regulation of metabolic process"/>
    <property type="evidence" value="ECO:0007669"/>
    <property type="project" value="UniProtKB-ARBA"/>
</dbReference>
<name>A0AAD4GX05_ASPNN</name>
<dbReference type="PANTHER" id="PTHR47424">
    <property type="entry name" value="REGULATORY PROTEIN GAL4"/>
    <property type="match status" value="1"/>
</dbReference>
<reference evidence="7" key="2">
    <citation type="submission" date="2020-02" db="EMBL/GenBank/DDBJ databases">
        <authorList>
            <person name="Gilchrist C.L.M."/>
            <person name="Chooi Y.-H."/>
        </authorList>
    </citation>
    <scope>NUCLEOTIDE SEQUENCE</scope>
    <source>
        <strain evidence="7">MST-FP2251</strain>
    </source>
</reference>
<protein>
    <recommendedName>
        <fullName evidence="6">Zn(2)-C6 fungal-type domain-containing protein</fullName>
    </recommendedName>
</protein>
<dbReference type="InterPro" id="IPR051127">
    <property type="entry name" value="Fungal_SecMet_Regulators"/>
</dbReference>
<feature type="compositionally biased region" description="Polar residues" evidence="5">
    <location>
        <begin position="140"/>
        <end position="152"/>
    </location>
</feature>
<dbReference type="PROSITE" id="PS00463">
    <property type="entry name" value="ZN2_CY6_FUNGAL_1"/>
    <property type="match status" value="1"/>
</dbReference>
<evidence type="ECO:0000313" key="7">
    <source>
        <dbReference type="EMBL" id="KAF9891058.1"/>
    </source>
</evidence>
<feature type="region of interest" description="Disordered" evidence="5">
    <location>
        <begin position="132"/>
        <end position="166"/>
    </location>
</feature>
<dbReference type="CDD" id="cd00067">
    <property type="entry name" value="GAL4"/>
    <property type="match status" value="1"/>
</dbReference>
<dbReference type="GO" id="GO:0000981">
    <property type="term" value="F:DNA-binding transcription factor activity, RNA polymerase II-specific"/>
    <property type="evidence" value="ECO:0007669"/>
    <property type="project" value="InterPro"/>
</dbReference>
<evidence type="ECO:0000256" key="1">
    <source>
        <dbReference type="ARBA" id="ARBA00023015"/>
    </source>
</evidence>
<dbReference type="EMBL" id="VCAU01000021">
    <property type="protein sequence ID" value="KAF9891058.1"/>
    <property type="molecule type" value="Genomic_DNA"/>
</dbReference>
<evidence type="ECO:0000259" key="6">
    <source>
        <dbReference type="PROSITE" id="PS50048"/>
    </source>
</evidence>
<dbReference type="Proteomes" id="UP001194746">
    <property type="component" value="Unassembled WGS sequence"/>
</dbReference>
<evidence type="ECO:0000256" key="2">
    <source>
        <dbReference type="ARBA" id="ARBA00023125"/>
    </source>
</evidence>
<feature type="compositionally biased region" description="Basic and acidic residues" evidence="5">
    <location>
        <begin position="580"/>
        <end position="593"/>
    </location>
</feature>
<dbReference type="InterPro" id="IPR036864">
    <property type="entry name" value="Zn2-C6_fun-type_DNA-bd_sf"/>
</dbReference>
<accession>A0AAD4GX05</accession>
<feature type="domain" description="Zn(2)-C6 fungal-type" evidence="6">
    <location>
        <begin position="15"/>
        <end position="44"/>
    </location>
</feature>
<keyword evidence="1" id="KW-0805">Transcription regulation</keyword>
<gene>
    <name evidence="7" type="ORF">FE257_004993</name>
</gene>
<dbReference type="InterPro" id="IPR001138">
    <property type="entry name" value="Zn2Cys6_DnaBD"/>
</dbReference>
<organism evidence="7 8">
    <name type="scientific">Aspergillus nanangensis</name>
    <dbReference type="NCBI Taxonomy" id="2582783"/>
    <lineage>
        <taxon>Eukaryota</taxon>
        <taxon>Fungi</taxon>
        <taxon>Dikarya</taxon>
        <taxon>Ascomycota</taxon>
        <taxon>Pezizomycotina</taxon>
        <taxon>Eurotiomycetes</taxon>
        <taxon>Eurotiomycetidae</taxon>
        <taxon>Eurotiales</taxon>
        <taxon>Aspergillaceae</taxon>
        <taxon>Aspergillus</taxon>
        <taxon>Aspergillus subgen. Circumdati</taxon>
    </lineage>
</organism>
<dbReference type="GO" id="GO:0008270">
    <property type="term" value="F:zinc ion binding"/>
    <property type="evidence" value="ECO:0007669"/>
    <property type="project" value="InterPro"/>
</dbReference>
<dbReference type="Pfam" id="PF00172">
    <property type="entry name" value="Zn_clus"/>
    <property type="match status" value="1"/>
</dbReference>
<dbReference type="CDD" id="cd12148">
    <property type="entry name" value="fungal_TF_MHR"/>
    <property type="match status" value="1"/>
</dbReference>
<evidence type="ECO:0000256" key="5">
    <source>
        <dbReference type="SAM" id="MobiDB-lite"/>
    </source>
</evidence>
<feature type="compositionally biased region" description="Polar residues" evidence="5">
    <location>
        <begin position="70"/>
        <end position="93"/>
    </location>
</feature>
<keyword evidence="4" id="KW-0539">Nucleus</keyword>
<dbReference type="AlphaFoldDB" id="A0AAD4GX05"/>
<dbReference type="GO" id="GO:0003677">
    <property type="term" value="F:DNA binding"/>
    <property type="evidence" value="ECO:0007669"/>
    <property type="project" value="UniProtKB-KW"/>
</dbReference>